<dbReference type="GO" id="GO:0045893">
    <property type="term" value="P:positive regulation of DNA-templated transcription"/>
    <property type="evidence" value="ECO:0007669"/>
    <property type="project" value="UniProtKB-ARBA"/>
</dbReference>
<dbReference type="GO" id="GO:0008270">
    <property type="term" value="F:zinc ion binding"/>
    <property type="evidence" value="ECO:0007669"/>
    <property type="project" value="UniProtKB-KW"/>
</dbReference>
<evidence type="ECO:0000256" key="3">
    <source>
        <dbReference type="ARBA" id="ARBA00022737"/>
    </source>
</evidence>
<accession>F1LA42</accession>
<dbReference type="PANTHER" id="PTHR16515:SF49">
    <property type="entry name" value="GASTRULA ZINC FINGER PROTEIN XLCGF49.1-LIKE-RELATED"/>
    <property type="match status" value="1"/>
</dbReference>
<dbReference type="FunFam" id="3.30.160.60:FF:001732">
    <property type="entry name" value="Zgc:162936"/>
    <property type="match status" value="1"/>
</dbReference>
<proteinExistence type="evidence at transcript level"/>
<keyword evidence="3" id="KW-0677">Repeat</keyword>
<comment type="subcellular location">
    <subcellularLocation>
        <location evidence="1">Nucleus</location>
    </subcellularLocation>
</comment>
<evidence type="ECO:0000256" key="6">
    <source>
        <dbReference type="ARBA" id="ARBA00023242"/>
    </source>
</evidence>
<feature type="domain" description="C2H2-type" evidence="8">
    <location>
        <begin position="208"/>
        <end position="235"/>
    </location>
</feature>
<evidence type="ECO:0000256" key="2">
    <source>
        <dbReference type="ARBA" id="ARBA00022723"/>
    </source>
</evidence>
<dbReference type="FunFam" id="3.30.160.60:FF:001182">
    <property type="entry name" value="Zinc finger, C2H2 type"/>
    <property type="match status" value="1"/>
</dbReference>
<dbReference type="Pfam" id="PF00096">
    <property type="entry name" value="zf-C2H2"/>
    <property type="match status" value="3"/>
</dbReference>
<evidence type="ECO:0000313" key="9">
    <source>
        <dbReference type="EMBL" id="ADY46996.1"/>
    </source>
</evidence>
<dbReference type="GO" id="GO:0043565">
    <property type="term" value="F:sequence-specific DNA binding"/>
    <property type="evidence" value="ECO:0007669"/>
    <property type="project" value="UniProtKB-ARBA"/>
</dbReference>
<name>F1LA42_ASCSU</name>
<sequence length="270" mass="30675">MGSTKSRGSFLIDSLLDETRKQIEASCETNPIDLINTTIKKQSNSLPGKMQSEESTSVSTAEQIAVERTENRAPIVQPHQQRIFANFTANCQRMPSRCVSLDQFQHIASYNMSALSQYLSKCHMIQNAALQWSSALSNAQSLQRAIAASSLANARHFQDGHLQRSRIDSLSTSRSTTKKYRCDICEKTFSRSNTLITHKRIHTGEKPFQCDHCGRAFRQPGNLTRHRFTHTTVKPYVCSYCEKAFNRASNLHTHMRTHSQVPQRISQQER</sequence>
<feature type="domain" description="C2H2-type" evidence="8">
    <location>
        <begin position="180"/>
        <end position="207"/>
    </location>
</feature>
<evidence type="ECO:0000256" key="7">
    <source>
        <dbReference type="PROSITE-ProRule" id="PRU00042"/>
    </source>
</evidence>
<keyword evidence="6" id="KW-0539">Nucleus</keyword>
<evidence type="ECO:0000256" key="1">
    <source>
        <dbReference type="ARBA" id="ARBA00004123"/>
    </source>
</evidence>
<evidence type="ECO:0000259" key="8">
    <source>
        <dbReference type="PROSITE" id="PS50157"/>
    </source>
</evidence>
<keyword evidence="5" id="KW-0862">Zinc</keyword>
<reference evidence="9" key="1">
    <citation type="journal article" date="2011" name="Genome Res.">
        <title>Deep small RNA sequencing from the nematode Ascaris reveals conservation, functional diversification, and novel developmental profiles.</title>
        <authorList>
            <person name="Wang J."/>
            <person name="Czech B."/>
            <person name="Crunk A."/>
            <person name="Wallace A."/>
            <person name="Mitreva M."/>
            <person name="Hannon G.J."/>
            <person name="Davis R.E."/>
        </authorList>
    </citation>
    <scope>NUCLEOTIDE SEQUENCE</scope>
</reference>
<dbReference type="InterPro" id="IPR036236">
    <property type="entry name" value="Znf_C2H2_sf"/>
</dbReference>
<protein>
    <submittedName>
        <fullName evidence="9">Zinc finger protein 79</fullName>
    </submittedName>
</protein>
<keyword evidence="4 7" id="KW-0863">Zinc-finger</keyword>
<dbReference type="Gene3D" id="3.30.160.60">
    <property type="entry name" value="Classic Zinc Finger"/>
    <property type="match status" value="3"/>
</dbReference>
<evidence type="ECO:0000256" key="4">
    <source>
        <dbReference type="ARBA" id="ARBA00022771"/>
    </source>
</evidence>
<dbReference type="InterPro" id="IPR050331">
    <property type="entry name" value="Zinc_finger"/>
</dbReference>
<keyword evidence="2" id="KW-0479">Metal-binding</keyword>
<evidence type="ECO:0000256" key="5">
    <source>
        <dbReference type="ARBA" id="ARBA00022833"/>
    </source>
</evidence>
<dbReference type="InterPro" id="IPR013087">
    <property type="entry name" value="Znf_C2H2_type"/>
</dbReference>
<dbReference type="PANTHER" id="PTHR16515">
    <property type="entry name" value="PR DOMAIN ZINC FINGER PROTEIN"/>
    <property type="match status" value="1"/>
</dbReference>
<dbReference type="FunFam" id="3.30.160.60:FF:000512">
    <property type="entry name" value="zinc finger protein 197 isoform X1"/>
    <property type="match status" value="1"/>
</dbReference>
<dbReference type="SUPFAM" id="SSF57667">
    <property type="entry name" value="beta-beta-alpha zinc fingers"/>
    <property type="match status" value="2"/>
</dbReference>
<dbReference type="GO" id="GO:0005694">
    <property type="term" value="C:chromosome"/>
    <property type="evidence" value="ECO:0007669"/>
    <property type="project" value="UniProtKB-ARBA"/>
</dbReference>
<dbReference type="GO" id="GO:0005634">
    <property type="term" value="C:nucleus"/>
    <property type="evidence" value="ECO:0007669"/>
    <property type="project" value="UniProtKB-SubCell"/>
</dbReference>
<dbReference type="EMBL" id="JI175168">
    <property type="protein sequence ID" value="ADY46996.1"/>
    <property type="molecule type" value="mRNA"/>
</dbReference>
<feature type="domain" description="C2H2-type" evidence="8">
    <location>
        <begin position="236"/>
        <end position="259"/>
    </location>
</feature>
<organism evidence="9">
    <name type="scientific">Ascaris suum</name>
    <name type="common">Pig roundworm</name>
    <name type="synonym">Ascaris lumbricoides</name>
    <dbReference type="NCBI Taxonomy" id="6253"/>
    <lineage>
        <taxon>Eukaryota</taxon>
        <taxon>Metazoa</taxon>
        <taxon>Ecdysozoa</taxon>
        <taxon>Nematoda</taxon>
        <taxon>Chromadorea</taxon>
        <taxon>Rhabditida</taxon>
        <taxon>Spirurina</taxon>
        <taxon>Ascaridomorpha</taxon>
        <taxon>Ascaridoidea</taxon>
        <taxon>Ascarididae</taxon>
        <taxon>Ascaris</taxon>
    </lineage>
</organism>
<dbReference type="PROSITE" id="PS50157">
    <property type="entry name" value="ZINC_FINGER_C2H2_2"/>
    <property type="match status" value="3"/>
</dbReference>
<dbReference type="PROSITE" id="PS00028">
    <property type="entry name" value="ZINC_FINGER_C2H2_1"/>
    <property type="match status" value="3"/>
</dbReference>
<dbReference type="AlphaFoldDB" id="F1LA42"/>
<dbReference type="SMART" id="SM00355">
    <property type="entry name" value="ZnF_C2H2"/>
    <property type="match status" value="3"/>
</dbReference>